<sequence>MNTIAYKPTTNIIDEHMIKKASPDSWKAILEFDTLDEVLALYHALGSAIDEHFADARNKHIWALGSNTQAESMYYEGLAEQQRKCGYKLMSIKNALEKAFHCSEYYFERGANK</sequence>
<organism evidence="1">
    <name type="scientific">Siphoviridae sp. ctJcm18</name>
    <dbReference type="NCBI Taxonomy" id="2825433"/>
    <lineage>
        <taxon>Viruses</taxon>
        <taxon>Duplodnaviria</taxon>
        <taxon>Heunggongvirae</taxon>
        <taxon>Uroviricota</taxon>
        <taxon>Caudoviricetes</taxon>
    </lineage>
</organism>
<protein>
    <submittedName>
        <fullName evidence="1">Uncharacterized protein</fullName>
    </submittedName>
</protein>
<accession>A0A8S5P4H6</accession>
<evidence type="ECO:0000313" key="1">
    <source>
        <dbReference type="EMBL" id="DAE01339.1"/>
    </source>
</evidence>
<dbReference type="EMBL" id="BK015323">
    <property type="protein sequence ID" value="DAE01339.1"/>
    <property type="molecule type" value="Genomic_DNA"/>
</dbReference>
<proteinExistence type="predicted"/>
<name>A0A8S5P4H6_9CAUD</name>
<reference evidence="1" key="1">
    <citation type="journal article" date="2021" name="Proc. Natl. Acad. Sci. U.S.A.">
        <title>A Catalog of Tens of Thousands of Viruses from Human Metagenomes Reveals Hidden Associations with Chronic Diseases.</title>
        <authorList>
            <person name="Tisza M.J."/>
            <person name="Buck C.B."/>
        </authorList>
    </citation>
    <scope>NUCLEOTIDE SEQUENCE</scope>
    <source>
        <strain evidence="1">CtJcm18</strain>
    </source>
</reference>